<feature type="chain" id="PRO_5046662723" evidence="2">
    <location>
        <begin position="38"/>
        <end position="1055"/>
    </location>
</feature>
<accession>A0ABT0U853</accession>
<dbReference type="SUPFAM" id="SSF50939">
    <property type="entry name" value="Sialidases"/>
    <property type="match status" value="1"/>
</dbReference>
<evidence type="ECO:0000256" key="2">
    <source>
        <dbReference type="SAM" id="SignalP"/>
    </source>
</evidence>
<organism evidence="3 4">
    <name type="scientific">Aporhodopirellula aestuarii</name>
    <dbReference type="NCBI Taxonomy" id="2950107"/>
    <lineage>
        <taxon>Bacteria</taxon>
        <taxon>Pseudomonadati</taxon>
        <taxon>Planctomycetota</taxon>
        <taxon>Planctomycetia</taxon>
        <taxon>Pirellulales</taxon>
        <taxon>Pirellulaceae</taxon>
        <taxon>Aporhodopirellula</taxon>
    </lineage>
</organism>
<proteinExistence type="predicted"/>
<comment type="caution">
    <text evidence="3">The sequence shown here is derived from an EMBL/GenBank/DDBJ whole genome shotgun (WGS) entry which is preliminary data.</text>
</comment>
<feature type="region of interest" description="Disordered" evidence="1">
    <location>
        <begin position="135"/>
        <end position="165"/>
    </location>
</feature>
<dbReference type="Proteomes" id="UP001202961">
    <property type="component" value="Unassembled WGS sequence"/>
</dbReference>
<evidence type="ECO:0000313" key="3">
    <source>
        <dbReference type="EMBL" id="MCM2372864.1"/>
    </source>
</evidence>
<sequence>MIIDLLNCCHEGQPSRTRTRLGSAVATLFFCSLFAMSANEVAAADVESLDLASISLQPAYISPSQIRASSCLRAVAFSPLDRNAPPPSRSVSYNEPQRAPDTIGIAVGDAGTILRSDDGGDSWWPVEYVHVSRESEYEQPRGSSGRLNDLFGSGSQRGSGRGRSSSDLVPIPFCEFSDVLWVSPRDVIVVGGGYEPVTGISRGVCVLSHDAGETWYLADAHELPRMRKVRLGARGALEAIGDPSEASGVNRFGSYDGGETWVEEMLPASGQQVAKVVSDHGTAMTIPTASGSIRIHDRCDTPTSSQIAVTSHGRIFRRQADETHWRSVRGQGRSTAVLFIAASPATVPWAIVGRETLQENRRTAILLDDDRAALSGDDDFSAVERKQLDRCRAAAAMMGVSDVGRCRPAISGSPTAVAATSEAEARRRGLLREHQPVVVVLDESLHPSVRQAWLHAIEQVRVRTFTSTGSAADLTAANDWSGPRRIVLTRRAGESSSSTAASPQWQRAWSHASVLRGNALLTGPGILASDLAMDALMLASPGTVLSSGIEVATLEDSSGSVRRDVSLAAGIALAAGQNRDESETQTASHRRLQITTARINQTARLREELRGAASGSRSPVDSSRLKLQIEQLLAVTAPDDRTRLLWEVMTESSNAGQNAASVKQVLLGLLSRHAQPSSIRRWADLANGAMSTSVERKVSEPLTSIARRRQFNTGVSRIAATDELPFPAPEKGVGGVKDGQPVNHDQVKNSGYEVKGGQPISPFQIAPASYESHVGAGVSAPPRILVPETKHTVWQTTRASHAFATPLSSMRADGESQAAESGQENIPARINWDYHPVVMGARGIESMAVKRKVATPRRGVVSPESEFDEQHEKAGQASSHAPRYQLPRTLDRPLLDARDDDACWVNADTWRRGGMTTKCVADDDYVYFGIFSDDSPGLRIYLDCDGDYFTSLQFELKPDGTRRATVDGMKDVSPVWYAVVAPQASAAEPSVDESVGDSRSSRMVAEIAIARSSLPAPICRVCVESIERDALPRWDVMPEASDWHPSRQSTPRRQY</sequence>
<dbReference type="EMBL" id="JAMQBK010000057">
    <property type="protein sequence ID" value="MCM2372864.1"/>
    <property type="molecule type" value="Genomic_DNA"/>
</dbReference>
<evidence type="ECO:0000313" key="4">
    <source>
        <dbReference type="Proteomes" id="UP001202961"/>
    </source>
</evidence>
<protein>
    <submittedName>
        <fullName evidence="3">Uncharacterized protein</fullName>
    </submittedName>
</protein>
<dbReference type="RefSeq" id="WP_250930498.1">
    <property type="nucleotide sequence ID" value="NZ_JAMQBK010000057.1"/>
</dbReference>
<keyword evidence="2" id="KW-0732">Signal</keyword>
<keyword evidence="4" id="KW-1185">Reference proteome</keyword>
<evidence type="ECO:0000256" key="1">
    <source>
        <dbReference type="SAM" id="MobiDB-lite"/>
    </source>
</evidence>
<gene>
    <name evidence="3" type="ORF">NB063_19805</name>
</gene>
<feature type="signal peptide" evidence="2">
    <location>
        <begin position="1"/>
        <end position="37"/>
    </location>
</feature>
<dbReference type="InterPro" id="IPR036278">
    <property type="entry name" value="Sialidase_sf"/>
</dbReference>
<feature type="region of interest" description="Disordered" evidence="1">
    <location>
        <begin position="855"/>
        <end position="883"/>
    </location>
</feature>
<reference evidence="3 4" key="1">
    <citation type="journal article" date="2022" name="Syst. Appl. Microbiol.">
        <title>Rhodopirellula aestuarii sp. nov., a novel member of the genus Rhodopirellula isolated from brackish sediments collected in the Tagus River estuary, Portugal.</title>
        <authorList>
            <person name="Vitorino I.R."/>
            <person name="Klimek D."/>
            <person name="Calusinska M."/>
            <person name="Lobo-da-Cunha A."/>
            <person name="Vasconcelos V."/>
            <person name="Lage O.M."/>
        </authorList>
    </citation>
    <scope>NUCLEOTIDE SEQUENCE [LARGE SCALE GENOMIC DNA]</scope>
    <source>
        <strain evidence="3 4">ICT_H3.1</strain>
    </source>
</reference>
<name>A0ABT0U853_9BACT</name>